<dbReference type="GO" id="GO:0006633">
    <property type="term" value="P:fatty acid biosynthetic process"/>
    <property type="evidence" value="ECO:0007669"/>
    <property type="project" value="TreeGrafter"/>
</dbReference>
<evidence type="ECO:0000256" key="1">
    <source>
        <dbReference type="ARBA" id="ARBA00006432"/>
    </source>
</evidence>
<dbReference type="GO" id="GO:0070566">
    <property type="term" value="F:adenylyltransferase activity"/>
    <property type="evidence" value="ECO:0007669"/>
    <property type="project" value="TreeGrafter"/>
</dbReference>
<evidence type="ECO:0000256" key="2">
    <source>
        <dbReference type="ARBA" id="ARBA00022598"/>
    </source>
</evidence>
<evidence type="ECO:0000259" key="4">
    <source>
        <dbReference type="SMART" id="SM00563"/>
    </source>
</evidence>
<dbReference type="Pfam" id="PF00501">
    <property type="entry name" value="AMP-binding"/>
    <property type="match status" value="1"/>
</dbReference>
<dbReference type="Gene3D" id="1.10.1200.10">
    <property type="entry name" value="ACP-like"/>
    <property type="match status" value="1"/>
</dbReference>
<comment type="similarity">
    <text evidence="1">Belongs to the ATP-dependent AMP-binding enzyme family.</text>
</comment>
<dbReference type="PANTHER" id="PTHR22754:SF32">
    <property type="entry name" value="DISCO-INTERACTING PROTEIN 2"/>
    <property type="match status" value="1"/>
</dbReference>
<dbReference type="Pfam" id="PF01553">
    <property type="entry name" value="Acyltransferase"/>
    <property type="match status" value="1"/>
</dbReference>
<dbReference type="GO" id="GO:0016874">
    <property type="term" value="F:ligase activity"/>
    <property type="evidence" value="ECO:0007669"/>
    <property type="project" value="UniProtKB-KW"/>
</dbReference>
<dbReference type="InterPro" id="IPR042099">
    <property type="entry name" value="ANL_N_sf"/>
</dbReference>
<feature type="domain" description="Phospholipid/glycerol acyltransferase" evidence="4">
    <location>
        <begin position="770"/>
        <end position="884"/>
    </location>
</feature>
<dbReference type="GO" id="GO:0071766">
    <property type="term" value="P:Actinobacterium-type cell wall biogenesis"/>
    <property type="evidence" value="ECO:0007669"/>
    <property type="project" value="UniProtKB-ARBA"/>
</dbReference>
<dbReference type="InterPro" id="IPR000873">
    <property type="entry name" value="AMP-dep_synth/lig_dom"/>
</dbReference>
<dbReference type="InterPro" id="IPR002123">
    <property type="entry name" value="Plipid/glycerol_acylTrfase"/>
</dbReference>
<organism evidence="5 6">
    <name type="scientific">Candidatus Thiodiazotropha lotti</name>
    <dbReference type="NCBI Taxonomy" id="2792787"/>
    <lineage>
        <taxon>Bacteria</taxon>
        <taxon>Pseudomonadati</taxon>
        <taxon>Pseudomonadota</taxon>
        <taxon>Gammaproteobacteria</taxon>
        <taxon>Chromatiales</taxon>
        <taxon>Sedimenticolaceae</taxon>
        <taxon>Candidatus Thiodiazotropha</taxon>
    </lineage>
</organism>
<dbReference type="PANTHER" id="PTHR22754">
    <property type="entry name" value="DISCO-INTERACTING PROTEIN 2 DIP2 -RELATED"/>
    <property type="match status" value="1"/>
</dbReference>
<dbReference type="CDD" id="cd07989">
    <property type="entry name" value="LPLAT_AGPAT-like"/>
    <property type="match status" value="1"/>
</dbReference>
<dbReference type="InterPro" id="IPR036736">
    <property type="entry name" value="ACP-like_sf"/>
</dbReference>
<dbReference type="Gene3D" id="3.30.300.30">
    <property type="match status" value="1"/>
</dbReference>
<dbReference type="GO" id="GO:0005886">
    <property type="term" value="C:plasma membrane"/>
    <property type="evidence" value="ECO:0007669"/>
    <property type="project" value="TreeGrafter"/>
</dbReference>
<dbReference type="InterPro" id="IPR009081">
    <property type="entry name" value="PP-bd_ACP"/>
</dbReference>
<protein>
    <submittedName>
        <fullName evidence="5">AMP-binding protein</fullName>
    </submittedName>
</protein>
<dbReference type="SUPFAM" id="SSF47336">
    <property type="entry name" value="ACP-like"/>
    <property type="match status" value="1"/>
</dbReference>
<dbReference type="InterPro" id="IPR045851">
    <property type="entry name" value="AMP-bd_C_sf"/>
</dbReference>
<evidence type="ECO:0000313" key="6">
    <source>
        <dbReference type="Proteomes" id="UP000886687"/>
    </source>
</evidence>
<feature type="transmembrane region" description="Helical" evidence="3">
    <location>
        <begin position="680"/>
        <end position="700"/>
    </location>
</feature>
<dbReference type="Pfam" id="PF00550">
    <property type="entry name" value="PP-binding"/>
    <property type="match status" value="1"/>
</dbReference>
<name>A0A9E4N021_9GAMM</name>
<dbReference type="InterPro" id="IPR040097">
    <property type="entry name" value="FAAL/FAAC"/>
</dbReference>
<dbReference type="PROSITE" id="PS00455">
    <property type="entry name" value="AMP_BINDING"/>
    <property type="match status" value="1"/>
</dbReference>
<evidence type="ECO:0000313" key="5">
    <source>
        <dbReference type="EMBL" id="MCG7939436.1"/>
    </source>
</evidence>
<comment type="caution">
    <text evidence="5">The sequence shown here is derived from an EMBL/GenBank/DDBJ whole genome shotgun (WGS) entry which is preliminary data.</text>
</comment>
<dbReference type="FunFam" id="3.40.50.12780:FF:000013">
    <property type="entry name" value="Long-chain-fatty-acid--AMP ligase FadD32"/>
    <property type="match status" value="1"/>
</dbReference>
<proteinExistence type="inferred from homology"/>
<keyword evidence="3" id="KW-1133">Transmembrane helix</keyword>
<dbReference type="EMBL" id="JAEPDI010000005">
    <property type="protein sequence ID" value="MCG7939436.1"/>
    <property type="molecule type" value="Genomic_DNA"/>
</dbReference>
<gene>
    <name evidence="5" type="ORF">JAZ04_11360</name>
</gene>
<dbReference type="GO" id="GO:0016746">
    <property type="term" value="F:acyltransferase activity"/>
    <property type="evidence" value="ECO:0007669"/>
    <property type="project" value="InterPro"/>
</dbReference>
<dbReference type="Gene3D" id="3.40.50.12780">
    <property type="entry name" value="N-terminal domain of ligase-like"/>
    <property type="match status" value="1"/>
</dbReference>
<keyword evidence="3" id="KW-0812">Transmembrane</keyword>
<dbReference type="SMART" id="SM00563">
    <property type="entry name" value="PlsC"/>
    <property type="match status" value="1"/>
</dbReference>
<accession>A0A9E4N021</accession>
<dbReference type="Proteomes" id="UP000886687">
    <property type="component" value="Unassembled WGS sequence"/>
</dbReference>
<dbReference type="SUPFAM" id="SSF56801">
    <property type="entry name" value="Acetyl-CoA synthetase-like"/>
    <property type="match status" value="1"/>
</dbReference>
<dbReference type="AlphaFoldDB" id="A0A9E4N021"/>
<dbReference type="SUPFAM" id="SSF69593">
    <property type="entry name" value="Glycerol-3-phosphate (1)-acyltransferase"/>
    <property type="match status" value="1"/>
</dbReference>
<dbReference type="InterPro" id="IPR020845">
    <property type="entry name" value="AMP-binding_CS"/>
</dbReference>
<sequence>MNNRLPDEMVQREAEVTADALLDVIQGLIDEMPTVGHQRSRLDLDCRLERDLGLDSLARTELIGRINGQFNLVMPDEALLAETPRALLILTTQVAGLPGNQVTEARPSLPDSDVPAPIKASTLMEVLSWHLDHQPQRVHILYYGSDENPVELSYQALWSGAARVASSLWQRSIRPGDRVALMLPTGESYFFSFLGTLLAGAVPVPIYPPTRPSQLEEHLTRHSRILENAGVRLLITIPAANKVARLLKIQVPSLRHIVDWSELDSGPSTPPSVIRQADDIAFLQYTSGSTGDPKGVMLTHANLLANIRAMGEAVKVTPDDVFISWLPLYHDMGLIGAWLGSLYYGVPLVVMSPLHFLARPSRWLWAIHHHRGTLSASPNFGYELCLNKVSEEEIAGLDLSSWRFAFNGAEPVTAATLQGFTERFAPYGFDAGALAPVYGLAESAVGLAFPPPQRGPVIDRINRDRFMLDGEAVTAAENDPEPMAVVGCGRVLDGYRAQVVDGNNMPLPDRMEGRLEFQGPSATSGYFDNPPATAKLYRDGWLDTGDRAYLADGEIFITGRLKEMIIRGGRNIYPYELEQQLGELDGIRKGCVALFPSNNPTTGSERLIVLAETRETDPERKAHLRQAILEHSTDLLGMPPDDLLLAPPHTVLKTSSGKLRRGAMRELYERGDLGRRPRPLVLQMMSLLISSMARGLGGFYRRAKSRLFATYAWMMFYILAPLVWTSVILLPRLSWRWAVVRKAIRILRGLTATPLSVEGVENLPSANHPVILVANHSSYLDTLALIDGLPRDFIYVAKQELARKSYVRLFLKRLDTLFVERIDSRRSVMAVEEFASQLSAGRSLAFYPEGTFRAEPGLLPFRMGAFVAATQNGIPVVPVTIRGTRAILQDDSKYPHHGAVRIIIAPTIEPRSDDWAEAVRLKDAAREVIACNCSERNLGLGDQVDLKG</sequence>
<reference evidence="5" key="1">
    <citation type="journal article" date="2021" name="Proc. Natl. Acad. Sci. U.S.A.">
        <title>Global biogeography of chemosynthetic symbionts reveals both localized and globally distributed symbiont groups. .</title>
        <authorList>
            <person name="Osvatic J.T."/>
            <person name="Wilkins L.G.E."/>
            <person name="Leibrecht L."/>
            <person name="Leray M."/>
            <person name="Zauner S."/>
            <person name="Polzin J."/>
            <person name="Camacho Y."/>
            <person name="Gros O."/>
            <person name="van Gils J.A."/>
            <person name="Eisen J.A."/>
            <person name="Petersen J.M."/>
            <person name="Yuen B."/>
        </authorList>
    </citation>
    <scope>NUCLEOTIDE SEQUENCE</scope>
    <source>
        <strain evidence="5">MAGL173</strain>
    </source>
</reference>
<dbReference type="CDD" id="cd05931">
    <property type="entry name" value="FAAL"/>
    <property type="match status" value="1"/>
</dbReference>
<feature type="transmembrane region" description="Helical" evidence="3">
    <location>
        <begin position="712"/>
        <end position="735"/>
    </location>
</feature>
<evidence type="ECO:0000256" key="3">
    <source>
        <dbReference type="SAM" id="Phobius"/>
    </source>
</evidence>
<keyword evidence="3" id="KW-0472">Membrane</keyword>
<keyword evidence="2" id="KW-0436">Ligase</keyword>